<gene>
    <name evidence="2" type="ORF">ACFFHM_20560</name>
</gene>
<reference evidence="2 3" key="1">
    <citation type="submission" date="2024-09" db="EMBL/GenBank/DDBJ databases">
        <authorList>
            <person name="Sun Q."/>
            <person name="Mori K."/>
        </authorList>
    </citation>
    <scope>NUCLEOTIDE SEQUENCE [LARGE SCALE GENOMIC DNA]</scope>
    <source>
        <strain evidence="2 3">NCAIM B.02610</strain>
    </source>
</reference>
<feature type="transmembrane region" description="Helical" evidence="1">
    <location>
        <begin position="121"/>
        <end position="140"/>
    </location>
</feature>
<keyword evidence="3" id="KW-1185">Reference proteome</keyword>
<accession>A0ABV6KHM9</accession>
<evidence type="ECO:0008006" key="4">
    <source>
        <dbReference type="Google" id="ProtNLM"/>
    </source>
</evidence>
<dbReference type="Proteomes" id="UP001589838">
    <property type="component" value="Unassembled WGS sequence"/>
</dbReference>
<organism evidence="2 3">
    <name type="scientific">Halalkalibacter kiskunsagensis</name>
    <dbReference type="NCBI Taxonomy" id="1548599"/>
    <lineage>
        <taxon>Bacteria</taxon>
        <taxon>Bacillati</taxon>
        <taxon>Bacillota</taxon>
        <taxon>Bacilli</taxon>
        <taxon>Bacillales</taxon>
        <taxon>Bacillaceae</taxon>
        <taxon>Halalkalibacter</taxon>
    </lineage>
</organism>
<evidence type="ECO:0000256" key="1">
    <source>
        <dbReference type="SAM" id="Phobius"/>
    </source>
</evidence>
<sequence length="172" mass="19158">MLAFIFLLLLSMLVSIDAFGIGFLFGLKKIRIPVVFIAMIALFSAFVVFFSMGVGRIIGDLVPASSIQTSAAVLMIAIGIYNMFFDLPLYRRSYFVMVALLMNVDSVGYGIQAGLSDRSFWFAPMAGVIIFIAFIIGVIYGHELKSRFIIKYMTFIPSIIFLLLGFSKLLFN</sequence>
<evidence type="ECO:0000313" key="3">
    <source>
        <dbReference type="Proteomes" id="UP001589838"/>
    </source>
</evidence>
<protein>
    <recommendedName>
        <fullName evidence="4">Manganese efflux pump MntP</fullName>
    </recommendedName>
</protein>
<feature type="transmembrane region" description="Helical" evidence="1">
    <location>
        <begin position="61"/>
        <end position="82"/>
    </location>
</feature>
<name>A0ABV6KHM9_9BACI</name>
<dbReference type="RefSeq" id="WP_335962685.1">
    <property type="nucleotide sequence ID" value="NZ_JAXBLX010000032.1"/>
</dbReference>
<feature type="transmembrane region" description="Helical" evidence="1">
    <location>
        <begin position="6"/>
        <end position="27"/>
    </location>
</feature>
<comment type="caution">
    <text evidence="2">The sequence shown here is derived from an EMBL/GenBank/DDBJ whole genome shotgun (WGS) entry which is preliminary data.</text>
</comment>
<feature type="transmembrane region" description="Helical" evidence="1">
    <location>
        <begin position="152"/>
        <end position="171"/>
    </location>
</feature>
<proteinExistence type="predicted"/>
<keyword evidence="1" id="KW-0812">Transmembrane</keyword>
<dbReference type="EMBL" id="JBHLUX010000088">
    <property type="protein sequence ID" value="MFC0472809.1"/>
    <property type="molecule type" value="Genomic_DNA"/>
</dbReference>
<keyword evidence="1" id="KW-0472">Membrane</keyword>
<feature type="transmembrane region" description="Helical" evidence="1">
    <location>
        <begin position="34"/>
        <end position="55"/>
    </location>
</feature>
<keyword evidence="1" id="KW-1133">Transmembrane helix</keyword>
<evidence type="ECO:0000313" key="2">
    <source>
        <dbReference type="EMBL" id="MFC0472809.1"/>
    </source>
</evidence>
<feature type="transmembrane region" description="Helical" evidence="1">
    <location>
        <begin position="94"/>
        <end position="115"/>
    </location>
</feature>